<accession>A0A060ULE5</accession>
<comment type="caution">
    <text evidence="1">The sequence shown here is derived from an EMBL/GenBank/DDBJ whole genome shotgun (WGS) entry which is preliminary data.</text>
</comment>
<reference evidence="1" key="1">
    <citation type="submission" date="2014-03" db="EMBL/GenBank/DDBJ databases">
        <authorList>
            <person name="Genoscope - CEA"/>
        </authorList>
    </citation>
    <scope>NUCLEOTIDE SEQUENCE [LARGE SCALE GENOMIC DNA]</scope>
    <source>
        <strain evidence="1">CF27</strain>
    </source>
</reference>
<sequence>MLSSGAGKSGELSAKALGSNSANRAILSPTDNRCIKSISLSELAYGDLSQFQRIWDFSQNMKRNNILQKMWKKSRR</sequence>
<protein>
    <submittedName>
        <fullName evidence="1">Uncharacterized protein</fullName>
    </submittedName>
</protein>
<dbReference type="EMBL" id="CCCS020000018">
    <property type="protein sequence ID" value="CDQ09305.1"/>
    <property type="molecule type" value="Genomic_DNA"/>
</dbReference>
<reference evidence="1" key="2">
    <citation type="submission" date="2014-07" db="EMBL/GenBank/DDBJ databases">
        <title>Initial genome analysis of the psychrotolerant acidophile Acidithiobacillus ferrivorans CF27: insights into iron and sulfur oxidation pathways and into biofilm formation.</title>
        <authorList>
            <person name="Talla E."/>
            <person name="Hedrich S."/>
            <person name="Mangenot S."/>
            <person name="Ji B."/>
            <person name="Johnson D.B."/>
            <person name="Barbe V."/>
            <person name="Bonnefoy V."/>
        </authorList>
    </citation>
    <scope>NUCLEOTIDE SEQUENCE [LARGE SCALE GENOMIC DNA]</scope>
    <source>
        <strain evidence="1">CF27</strain>
    </source>
</reference>
<organism evidence="1">
    <name type="scientific">Acidithiobacillus ferrivorans</name>
    <dbReference type="NCBI Taxonomy" id="160808"/>
    <lineage>
        <taxon>Bacteria</taxon>
        <taxon>Pseudomonadati</taxon>
        <taxon>Pseudomonadota</taxon>
        <taxon>Acidithiobacillia</taxon>
        <taxon>Acidithiobacillales</taxon>
        <taxon>Acidithiobacillaceae</taxon>
        <taxon>Acidithiobacillus</taxon>
    </lineage>
</organism>
<name>A0A060ULE5_9PROT</name>
<dbReference type="AlphaFoldDB" id="A0A060ULE5"/>
<proteinExistence type="predicted"/>
<evidence type="ECO:0000313" key="1">
    <source>
        <dbReference type="EMBL" id="CDQ09305.1"/>
    </source>
</evidence>
<gene>
    <name evidence="1" type="ORF">AFERRI_250003</name>
</gene>